<dbReference type="Proteomes" id="UP000033945">
    <property type="component" value="Unassembled WGS sequence"/>
</dbReference>
<organism evidence="2 3">
    <name type="scientific">Candidatus Giovannonibacteria bacterium GW2011_GWA2_44_26</name>
    <dbReference type="NCBI Taxonomy" id="1618648"/>
    <lineage>
        <taxon>Bacteria</taxon>
        <taxon>Candidatus Giovannoniibacteriota</taxon>
    </lineage>
</organism>
<evidence type="ECO:0000259" key="1">
    <source>
        <dbReference type="Pfam" id="PF18480"/>
    </source>
</evidence>
<comment type="caution">
    <text evidence="2">The sequence shown here is derived from an EMBL/GenBank/DDBJ whole genome shotgun (WGS) entry which is preliminary data.</text>
</comment>
<proteinExistence type="predicted"/>
<gene>
    <name evidence="2" type="ORF">UW55_C0002G0047</name>
</gene>
<reference evidence="2 3" key="1">
    <citation type="journal article" date="2015" name="Nature">
        <title>rRNA introns, odd ribosomes, and small enigmatic genomes across a large radiation of phyla.</title>
        <authorList>
            <person name="Brown C.T."/>
            <person name="Hug L.A."/>
            <person name="Thomas B.C."/>
            <person name="Sharon I."/>
            <person name="Castelle C.J."/>
            <person name="Singh A."/>
            <person name="Wilkins M.J."/>
            <person name="Williams K.H."/>
            <person name="Banfield J.F."/>
        </authorList>
    </citation>
    <scope>NUCLEOTIDE SEQUENCE [LARGE SCALE GENOMIC DNA]</scope>
</reference>
<evidence type="ECO:0000313" key="2">
    <source>
        <dbReference type="EMBL" id="KKT63582.1"/>
    </source>
</evidence>
<accession>A0A0G1L4S0</accession>
<feature type="domain" description="DUF5615" evidence="1">
    <location>
        <begin position="4"/>
        <end position="96"/>
    </location>
</feature>
<dbReference type="EMBL" id="LCIT01000002">
    <property type="protein sequence ID" value="KKT63582.1"/>
    <property type="molecule type" value="Genomic_DNA"/>
</dbReference>
<dbReference type="AlphaFoldDB" id="A0A0G1L4S0"/>
<dbReference type="Pfam" id="PF18480">
    <property type="entry name" value="DUF5615"/>
    <property type="match status" value="1"/>
</dbReference>
<sequence>MTLFLLDENLSPHLAIWLRHLGYAAKVARETNLKGRSDEDVVRWAQKHKAVILTSDLDFGEFFYGKSLGAFGVIILRSRSQGIDSFKKILKTLHAGKVLKDKRLISSLLVADENNYRWRKFNIE</sequence>
<evidence type="ECO:0000313" key="3">
    <source>
        <dbReference type="Proteomes" id="UP000033945"/>
    </source>
</evidence>
<protein>
    <recommendedName>
        <fullName evidence="1">DUF5615 domain-containing protein</fullName>
    </recommendedName>
</protein>
<dbReference type="InterPro" id="IPR041049">
    <property type="entry name" value="DUF5615"/>
</dbReference>
<name>A0A0G1L4S0_9BACT</name>